<evidence type="ECO:0000259" key="4">
    <source>
        <dbReference type="Pfam" id="PF13863"/>
    </source>
</evidence>
<name>A0A672UTG2_STRHB</name>
<dbReference type="Pfam" id="PF13863">
    <property type="entry name" value="DUF4200"/>
    <property type="match status" value="1"/>
</dbReference>
<organism evidence="5 6">
    <name type="scientific">Strigops habroptila</name>
    <name type="common">Kakapo</name>
    <dbReference type="NCBI Taxonomy" id="2489341"/>
    <lineage>
        <taxon>Eukaryota</taxon>
        <taxon>Metazoa</taxon>
        <taxon>Chordata</taxon>
        <taxon>Craniata</taxon>
        <taxon>Vertebrata</taxon>
        <taxon>Euteleostomi</taxon>
        <taxon>Archelosauria</taxon>
        <taxon>Archosauria</taxon>
        <taxon>Dinosauria</taxon>
        <taxon>Saurischia</taxon>
        <taxon>Theropoda</taxon>
        <taxon>Coelurosauria</taxon>
        <taxon>Aves</taxon>
        <taxon>Neognathae</taxon>
        <taxon>Neoaves</taxon>
        <taxon>Telluraves</taxon>
        <taxon>Australaves</taxon>
        <taxon>Psittaciformes</taxon>
        <taxon>Psittacidae</taxon>
        <taxon>Strigops</taxon>
    </lineage>
</organism>
<feature type="domain" description="DUF4200" evidence="4">
    <location>
        <begin position="147"/>
        <end position="205"/>
    </location>
</feature>
<dbReference type="Ensembl" id="ENSSHBT00005022182.1">
    <property type="protein sequence ID" value="ENSSHBP00005018554.1"/>
    <property type="gene ID" value="ENSSHBG00005016000.1"/>
</dbReference>
<feature type="region of interest" description="Disordered" evidence="3">
    <location>
        <begin position="415"/>
        <end position="435"/>
    </location>
</feature>
<accession>A0A672UTG2</accession>
<dbReference type="PANTHER" id="PTHR21683">
    <property type="entry name" value="COILED-COIL DOMAIN-CONTAINING PROTEIN 42 LIKE-2-LIKE-RELATED"/>
    <property type="match status" value="1"/>
</dbReference>
<evidence type="ECO:0000256" key="2">
    <source>
        <dbReference type="SAM" id="Coils"/>
    </source>
</evidence>
<dbReference type="PANTHER" id="PTHR21683:SF9">
    <property type="entry name" value="CILIA- AND FLAGELLA-ASSOCIATED PROTEIN 73"/>
    <property type="match status" value="1"/>
</dbReference>
<sequence length="435" mass="47641">MERRLERSRRLCKREPAIINCVKWGCWRSRENPRELPQPAAAPGNGVVLPPSRLPRVLRAEEAPGGMALDLEQHLSRAFRDKLRLPSSSRGWSAWHSAGSSWARGNNGSGMLSSNSMPSARCWGRGWGWGGHGGPADPVPTPQASMARQERALQRAAEAQARAAEQDAEAARLRQELAGLQQRRDRLARRLQSLQSFHSYLQAVLARMEQFQDVLSMLAHFEALLGMRAALAQEAEAGQERLAQGWARLRGYREEALSELLCIATERAQLRARLEAAHREVLQGESCWAHIQSTATEKTLLLAQIKLAVLNLFHLATAPLNIHTDVALEDTEAQLDTVSAALSPGQGGHGDVHVLGWHRAPVCRCCSACRTWLPSVPSCTPGSRGRGPQACLQPPVCVAGVPGCHRARSNPWDHRCHGQHGATARRAPLGTEVTP</sequence>
<dbReference type="InterPro" id="IPR051147">
    <property type="entry name" value="CFAP_domain-containing"/>
</dbReference>
<evidence type="ECO:0000256" key="3">
    <source>
        <dbReference type="SAM" id="MobiDB-lite"/>
    </source>
</evidence>
<reference evidence="5 6" key="1">
    <citation type="submission" date="2019-11" db="EMBL/GenBank/DDBJ databases">
        <title>Strigops habroptila (kakapo) genome, bStrHab1, primary haplotype, v2.</title>
        <authorList>
            <person name="Jarvis E.D."/>
            <person name="Howard J."/>
            <person name="Rhie A."/>
            <person name="Phillippy A."/>
            <person name="Korlach J."/>
            <person name="Digby A."/>
            <person name="Iorns D."/>
            <person name="Eason D."/>
            <person name="Robertson B."/>
            <person name="Raemaekers T."/>
            <person name="Howe K."/>
            <person name="Lewin H."/>
            <person name="Damas J."/>
            <person name="Hastie A."/>
            <person name="Tracey A."/>
            <person name="Chow W."/>
            <person name="Fedrigo O."/>
        </authorList>
    </citation>
    <scope>NUCLEOTIDE SEQUENCE [LARGE SCALE GENOMIC DNA]</scope>
</reference>
<reference evidence="5" key="3">
    <citation type="submission" date="2025-09" db="UniProtKB">
        <authorList>
            <consortium name="Ensembl"/>
        </authorList>
    </citation>
    <scope>IDENTIFICATION</scope>
</reference>
<gene>
    <name evidence="5" type="primary">CFAP73</name>
</gene>
<protein>
    <submittedName>
        <fullName evidence="5">Cilia and flagella associated protein 73</fullName>
    </submittedName>
</protein>
<evidence type="ECO:0000313" key="5">
    <source>
        <dbReference type="Ensembl" id="ENSSHBP00005018554.1"/>
    </source>
</evidence>
<keyword evidence="1 2" id="KW-0175">Coiled coil</keyword>
<evidence type="ECO:0000256" key="1">
    <source>
        <dbReference type="ARBA" id="ARBA00023054"/>
    </source>
</evidence>
<evidence type="ECO:0000313" key="6">
    <source>
        <dbReference type="Proteomes" id="UP000472266"/>
    </source>
</evidence>
<dbReference type="Proteomes" id="UP000472266">
    <property type="component" value="Chromosome 12"/>
</dbReference>
<dbReference type="GO" id="GO:0005856">
    <property type="term" value="C:cytoskeleton"/>
    <property type="evidence" value="ECO:0007669"/>
    <property type="project" value="UniProtKB-ARBA"/>
</dbReference>
<proteinExistence type="predicted"/>
<reference evidence="5" key="2">
    <citation type="submission" date="2025-08" db="UniProtKB">
        <authorList>
            <consortium name="Ensembl"/>
        </authorList>
    </citation>
    <scope>IDENTIFICATION</scope>
</reference>
<dbReference type="GeneTree" id="ENSGT01150000287401"/>
<dbReference type="InterPro" id="IPR025252">
    <property type="entry name" value="DUF4200"/>
</dbReference>
<dbReference type="AlphaFoldDB" id="A0A672UTG2"/>
<keyword evidence="6" id="KW-1185">Reference proteome</keyword>
<dbReference type="InParanoid" id="A0A672UTG2"/>
<feature type="coiled-coil region" evidence="2">
    <location>
        <begin position="146"/>
        <end position="197"/>
    </location>
</feature>